<dbReference type="RefSeq" id="WP_224123393.1">
    <property type="nucleotide sequence ID" value="NZ_JAIQZJ010000007.1"/>
</dbReference>
<reference evidence="2 3" key="1">
    <citation type="submission" date="2021-09" db="EMBL/GenBank/DDBJ databases">
        <title>Whole genome sequence of Nocardioides sp. GBK3QG-3.</title>
        <authorList>
            <person name="Tuo L."/>
        </authorList>
    </citation>
    <scope>NUCLEOTIDE SEQUENCE [LARGE SCALE GENOMIC DNA]</scope>
    <source>
        <strain evidence="2 3">GBK3QG-3</strain>
    </source>
</reference>
<evidence type="ECO:0000313" key="3">
    <source>
        <dbReference type="Proteomes" id="UP000780875"/>
    </source>
</evidence>
<dbReference type="EMBL" id="JAIQZJ010000007">
    <property type="protein sequence ID" value="MBZ5739020.1"/>
    <property type="molecule type" value="Genomic_DNA"/>
</dbReference>
<evidence type="ECO:0000256" key="1">
    <source>
        <dbReference type="SAM" id="Coils"/>
    </source>
</evidence>
<keyword evidence="1" id="KW-0175">Coiled coil</keyword>
<evidence type="ECO:0000313" key="2">
    <source>
        <dbReference type="EMBL" id="MBZ5739020.1"/>
    </source>
</evidence>
<gene>
    <name evidence="2" type="ORF">K8U61_12660</name>
</gene>
<proteinExistence type="predicted"/>
<organism evidence="2 3">
    <name type="scientific">Nocardioides mangrovi</name>
    <dbReference type="NCBI Taxonomy" id="2874580"/>
    <lineage>
        <taxon>Bacteria</taxon>
        <taxon>Bacillati</taxon>
        <taxon>Actinomycetota</taxon>
        <taxon>Actinomycetes</taxon>
        <taxon>Propionibacteriales</taxon>
        <taxon>Nocardioidaceae</taxon>
        <taxon>Nocardioides</taxon>
    </lineage>
</organism>
<sequence length="148" mass="16380">MYGDTDVMRKRARELREQGVDLRATADRLVAQTEHAGWTGRAAAALDERVRDRATHLREVAAQHDTAADTLDAHLAEVDRLKDLIAAIERRADGLVTEARTRVARLRAAESGEHGLRVLPDPEDEQLAAFEEPPPGHRAWLAVELPGL</sequence>
<comment type="caution">
    <text evidence="2">The sequence shown here is derived from an EMBL/GenBank/DDBJ whole genome shotgun (WGS) entry which is preliminary data.</text>
</comment>
<name>A0ABS7UDS8_9ACTN</name>
<keyword evidence="3" id="KW-1185">Reference proteome</keyword>
<protein>
    <submittedName>
        <fullName evidence="2">Uncharacterized protein</fullName>
    </submittedName>
</protein>
<dbReference type="Proteomes" id="UP000780875">
    <property type="component" value="Unassembled WGS sequence"/>
</dbReference>
<feature type="coiled-coil region" evidence="1">
    <location>
        <begin position="71"/>
        <end position="98"/>
    </location>
</feature>
<accession>A0ABS7UDS8</accession>